<dbReference type="AlphaFoldDB" id="A0A125NTQ8"/>
<evidence type="ECO:0000256" key="8">
    <source>
        <dbReference type="ARBA" id="ARBA00023012"/>
    </source>
</evidence>
<dbReference type="GO" id="GO:0005524">
    <property type="term" value="F:ATP binding"/>
    <property type="evidence" value="ECO:0007669"/>
    <property type="project" value="UniProtKB-KW"/>
</dbReference>
<dbReference type="GO" id="GO:0004673">
    <property type="term" value="F:protein histidine kinase activity"/>
    <property type="evidence" value="ECO:0007669"/>
    <property type="project" value="UniProtKB-EC"/>
</dbReference>
<proteinExistence type="predicted"/>
<dbReference type="EC" id="2.7.13.3" evidence="2"/>
<evidence type="ECO:0000256" key="1">
    <source>
        <dbReference type="ARBA" id="ARBA00000085"/>
    </source>
</evidence>
<evidence type="ECO:0000313" key="10">
    <source>
        <dbReference type="EMBL" id="KWT64215.1"/>
    </source>
</evidence>
<dbReference type="EMBL" id="LMTR01000094">
    <property type="protein sequence ID" value="KWT64215.1"/>
    <property type="molecule type" value="Genomic_DNA"/>
</dbReference>
<feature type="domain" description="Histidine kinase" evidence="9">
    <location>
        <begin position="1"/>
        <end position="71"/>
    </location>
</feature>
<dbReference type="PRINTS" id="PR00344">
    <property type="entry name" value="BCTRLSENSOR"/>
</dbReference>
<dbReference type="PATRIC" id="fig|121290.4.peg.1839"/>
<evidence type="ECO:0000313" key="11">
    <source>
        <dbReference type="Proteomes" id="UP000059074"/>
    </source>
</evidence>
<evidence type="ECO:0000256" key="6">
    <source>
        <dbReference type="ARBA" id="ARBA00022777"/>
    </source>
</evidence>
<dbReference type="PANTHER" id="PTHR43065">
    <property type="entry name" value="SENSOR HISTIDINE KINASE"/>
    <property type="match status" value="1"/>
</dbReference>
<dbReference type="SUPFAM" id="SSF55874">
    <property type="entry name" value="ATPase domain of HSP90 chaperone/DNA topoisomerase II/histidine kinase"/>
    <property type="match status" value="1"/>
</dbReference>
<sequence length="76" mass="8221">MITVSVRDWGNGVPDTVASQLFSPFVSTKESAMGMGLTICRSIIELHGGHIEYLREPDGGSRFTIILPTADRAANE</sequence>
<keyword evidence="3" id="KW-0597">Phosphoprotein</keyword>
<dbReference type="PANTHER" id="PTHR43065:SF10">
    <property type="entry name" value="PEROXIDE STRESS-ACTIVATED HISTIDINE KINASE MAK3"/>
    <property type="match status" value="1"/>
</dbReference>
<dbReference type="RefSeq" id="WP_068465196.1">
    <property type="nucleotide sequence ID" value="NZ_LMTR01000094.1"/>
</dbReference>
<keyword evidence="4" id="KW-0808">Transferase</keyword>
<dbReference type="InterPro" id="IPR036890">
    <property type="entry name" value="HATPase_C_sf"/>
</dbReference>
<dbReference type="Proteomes" id="UP000059074">
    <property type="component" value="Unassembled WGS sequence"/>
</dbReference>
<dbReference type="InterPro" id="IPR003594">
    <property type="entry name" value="HATPase_dom"/>
</dbReference>
<evidence type="ECO:0000256" key="2">
    <source>
        <dbReference type="ARBA" id="ARBA00012438"/>
    </source>
</evidence>
<accession>A0A125NTQ8</accession>
<organism evidence="10 11">
    <name type="scientific">Hyphomicrobium sulfonivorans</name>
    <dbReference type="NCBI Taxonomy" id="121290"/>
    <lineage>
        <taxon>Bacteria</taxon>
        <taxon>Pseudomonadati</taxon>
        <taxon>Pseudomonadota</taxon>
        <taxon>Alphaproteobacteria</taxon>
        <taxon>Hyphomicrobiales</taxon>
        <taxon>Hyphomicrobiaceae</taxon>
        <taxon>Hyphomicrobium</taxon>
    </lineage>
</organism>
<keyword evidence="8" id="KW-0902">Two-component regulatory system</keyword>
<keyword evidence="11" id="KW-1185">Reference proteome</keyword>
<evidence type="ECO:0000259" key="9">
    <source>
        <dbReference type="PROSITE" id="PS50109"/>
    </source>
</evidence>
<comment type="caution">
    <text evidence="10">The sequence shown here is derived from an EMBL/GenBank/DDBJ whole genome shotgun (WGS) entry which is preliminary data.</text>
</comment>
<dbReference type="Pfam" id="PF02518">
    <property type="entry name" value="HATPase_c"/>
    <property type="match status" value="1"/>
</dbReference>
<evidence type="ECO:0000256" key="5">
    <source>
        <dbReference type="ARBA" id="ARBA00022741"/>
    </source>
</evidence>
<keyword evidence="5" id="KW-0547">Nucleotide-binding</keyword>
<dbReference type="Gene3D" id="3.30.565.10">
    <property type="entry name" value="Histidine kinase-like ATPase, C-terminal domain"/>
    <property type="match status" value="1"/>
</dbReference>
<evidence type="ECO:0000256" key="4">
    <source>
        <dbReference type="ARBA" id="ARBA00022679"/>
    </source>
</evidence>
<evidence type="ECO:0000256" key="7">
    <source>
        <dbReference type="ARBA" id="ARBA00022840"/>
    </source>
</evidence>
<name>A0A125NTQ8_HYPSL</name>
<dbReference type="STRING" id="121290.APY04_3479"/>
<keyword evidence="6 10" id="KW-0418">Kinase</keyword>
<keyword evidence="7" id="KW-0067">ATP-binding</keyword>
<evidence type="ECO:0000256" key="3">
    <source>
        <dbReference type="ARBA" id="ARBA00022553"/>
    </source>
</evidence>
<reference evidence="10 11" key="1">
    <citation type="submission" date="2015-10" db="EMBL/GenBank/DDBJ databases">
        <title>Transcriptomic analysis of a linuron degrading triple-species bacterial consortium.</title>
        <authorList>
            <person name="Albers P."/>
        </authorList>
    </citation>
    <scope>NUCLEOTIDE SEQUENCE [LARGE SCALE GENOMIC DNA]</scope>
    <source>
        <strain evidence="10 11">WDL6</strain>
    </source>
</reference>
<gene>
    <name evidence="10" type="ORF">APY04_3479</name>
</gene>
<comment type="catalytic activity">
    <reaction evidence="1">
        <text>ATP + protein L-histidine = ADP + protein N-phospho-L-histidine.</text>
        <dbReference type="EC" id="2.7.13.3"/>
    </reaction>
</comment>
<dbReference type="InterPro" id="IPR005467">
    <property type="entry name" value="His_kinase_dom"/>
</dbReference>
<dbReference type="PROSITE" id="PS50109">
    <property type="entry name" value="HIS_KIN"/>
    <property type="match status" value="1"/>
</dbReference>
<dbReference type="OrthoDB" id="7568856at2"/>
<dbReference type="InterPro" id="IPR004358">
    <property type="entry name" value="Sig_transdc_His_kin-like_C"/>
</dbReference>
<dbReference type="GO" id="GO:0000160">
    <property type="term" value="P:phosphorelay signal transduction system"/>
    <property type="evidence" value="ECO:0007669"/>
    <property type="project" value="UniProtKB-KW"/>
</dbReference>
<protein>
    <recommendedName>
        <fullName evidence="2">histidine kinase</fullName>
        <ecNumber evidence="2">2.7.13.3</ecNumber>
    </recommendedName>
</protein>